<keyword evidence="1" id="KW-1133">Transmembrane helix</keyword>
<reference evidence="2 3" key="1">
    <citation type="journal article" date="2021" name="Arch. Microbiol.">
        <title>Harenicola maris gen. nov., sp. nov. isolated from the Sea of Japan shallow sediments.</title>
        <authorList>
            <person name="Romanenko L.A."/>
            <person name="Kurilenko V.V."/>
            <person name="Chernysheva N.Y."/>
            <person name="Tekutyeva L.A."/>
            <person name="Velansky P.V."/>
            <person name="Svetashev V.I."/>
            <person name="Isaeva M.P."/>
        </authorList>
    </citation>
    <scope>NUCLEOTIDE SEQUENCE [LARGE SCALE GENOMIC DNA]</scope>
    <source>
        <strain evidence="2 3">KMM 3653</strain>
    </source>
</reference>
<evidence type="ECO:0000313" key="3">
    <source>
        <dbReference type="Proteomes" id="UP001315686"/>
    </source>
</evidence>
<keyword evidence="1" id="KW-0472">Membrane</keyword>
<dbReference type="RefSeq" id="WP_327793857.1">
    <property type="nucleotide sequence ID" value="NZ_JADQAZ010000002.1"/>
</dbReference>
<keyword evidence="3" id="KW-1185">Reference proteome</keyword>
<dbReference type="AlphaFoldDB" id="A0AAP2G8L3"/>
<dbReference type="Proteomes" id="UP001315686">
    <property type="component" value="Unassembled WGS sequence"/>
</dbReference>
<feature type="transmembrane region" description="Helical" evidence="1">
    <location>
        <begin position="12"/>
        <end position="33"/>
    </location>
</feature>
<evidence type="ECO:0000256" key="1">
    <source>
        <dbReference type="SAM" id="Phobius"/>
    </source>
</evidence>
<dbReference type="EMBL" id="JADQAZ010000002">
    <property type="protein sequence ID" value="MBT0957629.1"/>
    <property type="molecule type" value="Genomic_DNA"/>
</dbReference>
<gene>
    <name evidence="2" type="primary">lptC</name>
    <name evidence="2" type="ORF">IV417_09535</name>
</gene>
<sequence length="201" mass="21341">MSAYDNPYSRFVAWSKIVLPLLALGLLSTMFLISRGFDASGVMPFAEVDVKELAREQRISAPNYSGVTSDGSAISVAASTARPDQTDRDTVNATDLRAEVETLSGMVIELSSSSGQINTRQSRAVLDGGVTVMTSSGYRITTDKITTSLSETKLATEGPVEATGPGAKLSAGRMELTQSGEAGYQLIFQNGVQMVYTPQVN</sequence>
<evidence type="ECO:0000313" key="2">
    <source>
        <dbReference type="EMBL" id="MBT0957629.1"/>
    </source>
</evidence>
<dbReference type="Gene3D" id="2.60.450.10">
    <property type="entry name" value="Lipopolysaccharide (LPS) transport protein A like domain"/>
    <property type="match status" value="1"/>
</dbReference>
<dbReference type="InterPro" id="IPR010664">
    <property type="entry name" value="LipoPS_assembly_LptC-rel"/>
</dbReference>
<accession>A0AAP2G8L3</accession>
<proteinExistence type="predicted"/>
<organism evidence="2 3">
    <name type="scientific">Harenicola maris</name>
    <dbReference type="NCBI Taxonomy" id="2841044"/>
    <lineage>
        <taxon>Bacteria</taxon>
        <taxon>Pseudomonadati</taxon>
        <taxon>Pseudomonadota</taxon>
        <taxon>Alphaproteobacteria</taxon>
        <taxon>Rhodobacterales</taxon>
        <taxon>Paracoccaceae</taxon>
        <taxon>Harenicola</taxon>
    </lineage>
</organism>
<name>A0AAP2G8L3_9RHOB</name>
<protein>
    <submittedName>
        <fullName evidence="2">LPS export ABC transporter periplasmic protein LptC</fullName>
    </submittedName>
</protein>
<dbReference type="Pfam" id="PF06835">
    <property type="entry name" value="LptC"/>
    <property type="match status" value="1"/>
</dbReference>
<keyword evidence="1" id="KW-0812">Transmembrane</keyword>
<comment type="caution">
    <text evidence="2">The sequence shown here is derived from an EMBL/GenBank/DDBJ whole genome shotgun (WGS) entry which is preliminary data.</text>
</comment>